<comment type="subcellular location">
    <subcellularLocation>
        <location evidence="1">Cell membrane</location>
        <topology evidence="1">Multi-pass membrane protein</topology>
    </subcellularLocation>
</comment>
<feature type="transmembrane region" description="Helical" evidence="7">
    <location>
        <begin position="141"/>
        <end position="174"/>
    </location>
</feature>
<reference evidence="9 11" key="2">
    <citation type="submission" date="2019-03" db="EMBL/GenBank/DDBJ databases">
        <title>Genomic Encyclopedia of Type Strains, Phase IV (KMG-IV): sequencing the most valuable type-strain genomes for metagenomic binning, comparative biology and taxonomic classification.</title>
        <authorList>
            <person name="Goeker M."/>
        </authorList>
    </citation>
    <scope>NUCLEOTIDE SEQUENCE [LARGE SCALE GENOMIC DNA]</scope>
    <source>
        <strain evidence="9 11">DSM 20580</strain>
    </source>
</reference>
<accession>A0A8B4QA50</accession>
<evidence type="ECO:0000313" key="9">
    <source>
        <dbReference type="EMBL" id="TDR39067.1"/>
    </source>
</evidence>
<dbReference type="Proteomes" id="UP000254330">
    <property type="component" value="Unassembled WGS sequence"/>
</dbReference>
<proteinExistence type="inferred from homology"/>
<evidence type="ECO:0000256" key="4">
    <source>
        <dbReference type="ARBA" id="ARBA00022692"/>
    </source>
</evidence>
<sequence length="175" mass="19015">MIYLKLFYVFFYTNLLGYGGGPATIPLIEKEVVKNQQWMSTEEFSHVLGLSNALPGPIATKMAGYIGYSEAGILGSFISVFATIMPSLVLMMVLLSILNKFKDSPRVKRLSTFVLPTIAVLMAQLAFGFTETAILDNGAMLSVICIAIAFTLMEYVKISPILCIVAGLILGGLFL</sequence>
<feature type="transmembrane region" description="Helical" evidence="7">
    <location>
        <begin position="71"/>
        <end position="98"/>
    </location>
</feature>
<dbReference type="PANTHER" id="PTHR43663:SF1">
    <property type="entry name" value="CHROMATE TRANSPORTER"/>
    <property type="match status" value="1"/>
</dbReference>
<dbReference type="InterPro" id="IPR003370">
    <property type="entry name" value="Chromate_transpt"/>
</dbReference>
<protein>
    <submittedName>
        <fullName evidence="8 9">Chromate transporter</fullName>
    </submittedName>
</protein>
<dbReference type="EMBL" id="UGNP01000001">
    <property type="protein sequence ID" value="STX09603.1"/>
    <property type="molecule type" value="Genomic_DNA"/>
</dbReference>
<evidence type="ECO:0000256" key="6">
    <source>
        <dbReference type="ARBA" id="ARBA00023136"/>
    </source>
</evidence>
<keyword evidence="11" id="KW-1185">Reference proteome</keyword>
<name>A0A8B4QA50_9BACL</name>
<dbReference type="Proteomes" id="UP000294641">
    <property type="component" value="Unassembled WGS sequence"/>
</dbReference>
<comment type="similarity">
    <text evidence="2">Belongs to the chromate ion transporter (CHR) (TC 2.A.51) family.</text>
</comment>
<evidence type="ECO:0000256" key="7">
    <source>
        <dbReference type="SAM" id="Phobius"/>
    </source>
</evidence>
<dbReference type="EMBL" id="SNZG01000013">
    <property type="protein sequence ID" value="TDR39067.1"/>
    <property type="molecule type" value="Genomic_DNA"/>
</dbReference>
<keyword evidence="5 7" id="KW-1133">Transmembrane helix</keyword>
<gene>
    <name evidence="9" type="ORF">DFR61_11364</name>
    <name evidence="8" type="ORF">NCTC10597_01291</name>
</gene>
<keyword evidence="3" id="KW-1003">Cell membrane</keyword>
<dbReference type="GO" id="GO:0015109">
    <property type="term" value="F:chromate transmembrane transporter activity"/>
    <property type="evidence" value="ECO:0007669"/>
    <property type="project" value="InterPro"/>
</dbReference>
<organism evidence="8 10">
    <name type="scientific">Kurthia zopfii</name>
    <dbReference type="NCBI Taxonomy" id="1650"/>
    <lineage>
        <taxon>Bacteria</taxon>
        <taxon>Bacillati</taxon>
        <taxon>Bacillota</taxon>
        <taxon>Bacilli</taxon>
        <taxon>Bacillales</taxon>
        <taxon>Caryophanaceae</taxon>
        <taxon>Kurthia</taxon>
    </lineage>
</organism>
<evidence type="ECO:0000313" key="8">
    <source>
        <dbReference type="EMBL" id="STX09603.1"/>
    </source>
</evidence>
<evidence type="ECO:0000313" key="11">
    <source>
        <dbReference type="Proteomes" id="UP000294641"/>
    </source>
</evidence>
<comment type="caution">
    <text evidence="8">The sequence shown here is derived from an EMBL/GenBank/DDBJ whole genome shotgun (WGS) entry which is preliminary data.</text>
</comment>
<dbReference type="PANTHER" id="PTHR43663">
    <property type="entry name" value="CHROMATE TRANSPORT PROTEIN-RELATED"/>
    <property type="match status" value="1"/>
</dbReference>
<feature type="transmembrane region" description="Helical" evidence="7">
    <location>
        <begin position="110"/>
        <end position="129"/>
    </location>
</feature>
<evidence type="ECO:0000256" key="5">
    <source>
        <dbReference type="ARBA" id="ARBA00022989"/>
    </source>
</evidence>
<evidence type="ECO:0000256" key="2">
    <source>
        <dbReference type="ARBA" id="ARBA00005262"/>
    </source>
</evidence>
<dbReference type="RefSeq" id="WP_109349475.1">
    <property type="nucleotide sequence ID" value="NZ_BJUE01000027.1"/>
</dbReference>
<dbReference type="AlphaFoldDB" id="A0A8B4QA50"/>
<keyword evidence="6 7" id="KW-0472">Membrane</keyword>
<evidence type="ECO:0000256" key="1">
    <source>
        <dbReference type="ARBA" id="ARBA00004651"/>
    </source>
</evidence>
<evidence type="ECO:0000256" key="3">
    <source>
        <dbReference type="ARBA" id="ARBA00022475"/>
    </source>
</evidence>
<reference evidence="8 10" key="1">
    <citation type="submission" date="2018-06" db="EMBL/GenBank/DDBJ databases">
        <authorList>
            <consortium name="Pathogen Informatics"/>
            <person name="Doyle S."/>
        </authorList>
    </citation>
    <scope>NUCLEOTIDE SEQUENCE [LARGE SCALE GENOMIC DNA]</scope>
    <source>
        <strain evidence="8 10">NCTC10597</strain>
    </source>
</reference>
<dbReference type="InterPro" id="IPR052518">
    <property type="entry name" value="CHR_Transporter"/>
</dbReference>
<dbReference type="OrthoDB" id="9027281at2"/>
<dbReference type="Pfam" id="PF02417">
    <property type="entry name" value="Chromate_transp"/>
    <property type="match status" value="1"/>
</dbReference>
<evidence type="ECO:0000313" key="10">
    <source>
        <dbReference type="Proteomes" id="UP000254330"/>
    </source>
</evidence>
<keyword evidence="4 7" id="KW-0812">Transmembrane</keyword>
<dbReference type="GO" id="GO:0005886">
    <property type="term" value="C:plasma membrane"/>
    <property type="evidence" value="ECO:0007669"/>
    <property type="project" value="UniProtKB-SubCell"/>
</dbReference>